<reference evidence="1" key="1">
    <citation type="submission" date="2025-08" db="UniProtKB">
        <authorList>
            <consortium name="Ensembl"/>
        </authorList>
    </citation>
    <scope>IDENTIFICATION</scope>
</reference>
<name>A0A3B4TGN5_SERDU</name>
<dbReference type="STRING" id="41447.ENSSDUP00000005339"/>
<evidence type="ECO:0000313" key="2">
    <source>
        <dbReference type="Proteomes" id="UP000261420"/>
    </source>
</evidence>
<accession>A0A3B4TGN5</accession>
<proteinExistence type="predicted"/>
<dbReference type="AlphaFoldDB" id="A0A3B4TGN5"/>
<sequence>MAEDHGLCNGKASVQIAECCELVFLLLAENIELLDGVQRLLFTLQPDDVWVGNHLLCKPPHRVLKGCREKEHLTVLCQSSPVDTNALVPMTLRGDHHISLVQHKHSDLLGVNELVLGAPVEDCAWCPNDNLVLQLDASLFIAGTAFSSFQLKKKKQ</sequence>
<dbReference type="GeneTree" id="ENSGT00940000176954"/>
<organism evidence="1 2">
    <name type="scientific">Seriola dumerili</name>
    <name type="common">Greater amberjack</name>
    <name type="synonym">Caranx dumerili</name>
    <dbReference type="NCBI Taxonomy" id="41447"/>
    <lineage>
        <taxon>Eukaryota</taxon>
        <taxon>Metazoa</taxon>
        <taxon>Chordata</taxon>
        <taxon>Craniata</taxon>
        <taxon>Vertebrata</taxon>
        <taxon>Euteleostomi</taxon>
        <taxon>Actinopterygii</taxon>
        <taxon>Neopterygii</taxon>
        <taxon>Teleostei</taxon>
        <taxon>Neoteleostei</taxon>
        <taxon>Acanthomorphata</taxon>
        <taxon>Carangaria</taxon>
        <taxon>Carangiformes</taxon>
        <taxon>Carangidae</taxon>
        <taxon>Seriola</taxon>
    </lineage>
</organism>
<evidence type="ECO:0000313" key="1">
    <source>
        <dbReference type="Ensembl" id="ENSSDUP00000005339.1"/>
    </source>
</evidence>
<dbReference type="OMA" id="PVEDCAW"/>
<dbReference type="Proteomes" id="UP000261420">
    <property type="component" value="Unplaced"/>
</dbReference>
<reference evidence="1" key="2">
    <citation type="submission" date="2025-09" db="UniProtKB">
        <authorList>
            <consortium name="Ensembl"/>
        </authorList>
    </citation>
    <scope>IDENTIFICATION</scope>
</reference>
<dbReference type="Ensembl" id="ENSSDUT00000005441.1">
    <property type="protein sequence ID" value="ENSSDUP00000005339.1"/>
    <property type="gene ID" value="ENSSDUG00000003949.1"/>
</dbReference>
<keyword evidence="2" id="KW-1185">Reference proteome</keyword>
<protein>
    <submittedName>
        <fullName evidence="1">Uncharacterized protein</fullName>
    </submittedName>
</protein>